<accession>A0AB35IP77</accession>
<reference evidence="1" key="1">
    <citation type="submission" date="2023-01" db="EMBL/GenBank/DDBJ databases">
        <title>Human gut microbiome strain richness.</title>
        <authorList>
            <person name="Chen-Liaw A."/>
        </authorList>
    </citation>
    <scope>NUCLEOTIDE SEQUENCE</scope>
    <source>
        <strain evidence="1">1001217st2_G6_1001217B_191108</strain>
    </source>
</reference>
<protein>
    <submittedName>
        <fullName evidence="1">Uncharacterized protein</fullName>
    </submittedName>
</protein>
<evidence type="ECO:0000313" key="2">
    <source>
        <dbReference type="Proteomes" id="UP001211987"/>
    </source>
</evidence>
<evidence type="ECO:0000313" key="1">
    <source>
        <dbReference type="EMBL" id="MDB7085209.1"/>
    </source>
</evidence>
<dbReference type="AlphaFoldDB" id="A0AB35IP77"/>
<proteinExistence type="predicted"/>
<comment type="caution">
    <text evidence="1">The sequence shown here is derived from an EMBL/GenBank/DDBJ whole genome shotgun (WGS) entry which is preliminary data.</text>
</comment>
<name>A0AB35IP77_9FIRM</name>
<organism evidence="1 2">
    <name type="scientific">Thomasclavelia ramosa</name>
    <dbReference type="NCBI Taxonomy" id="1547"/>
    <lineage>
        <taxon>Bacteria</taxon>
        <taxon>Bacillati</taxon>
        <taxon>Bacillota</taxon>
        <taxon>Erysipelotrichia</taxon>
        <taxon>Erysipelotrichales</taxon>
        <taxon>Coprobacillaceae</taxon>
        <taxon>Thomasclavelia</taxon>
    </lineage>
</organism>
<dbReference type="RefSeq" id="WP_008792905.1">
    <property type="nucleotide sequence ID" value="NZ_AP031443.1"/>
</dbReference>
<dbReference type="Proteomes" id="UP001211987">
    <property type="component" value="Unassembled WGS sequence"/>
</dbReference>
<gene>
    <name evidence="1" type="ORF">PM738_15485</name>
</gene>
<dbReference type="EMBL" id="JAQLKE010000033">
    <property type="protein sequence ID" value="MDB7085209.1"/>
    <property type="molecule type" value="Genomic_DNA"/>
</dbReference>
<sequence length="56" mass="6990">MLKIETIKLTRFEYEYLKFAKLKDEYNFQYCMKYQNRGLNRMKKNDKTGWKKTAIK</sequence>